<feature type="domain" description="Methyltransferase type 11" evidence="4">
    <location>
        <begin position="41"/>
        <end position="137"/>
    </location>
</feature>
<dbReference type="KEGG" id="sals:SLNWT_6965"/>
<evidence type="ECO:0000313" key="5">
    <source>
        <dbReference type="EMBL" id="AJE87341.1"/>
    </source>
</evidence>
<keyword evidence="3" id="KW-0949">S-adenosyl-L-methionine</keyword>
<evidence type="ECO:0000313" key="6">
    <source>
        <dbReference type="Proteomes" id="UP000031523"/>
    </source>
</evidence>
<dbReference type="GO" id="GO:0032259">
    <property type="term" value="P:methylation"/>
    <property type="evidence" value="ECO:0007669"/>
    <property type="project" value="UniProtKB-KW"/>
</dbReference>
<dbReference type="InterPro" id="IPR013216">
    <property type="entry name" value="Methyltransf_11"/>
</dbReference>
<gene>
    <name evidence="5" type="ORF">SLNWT_6965</name>
</gene>
<dbReference type="SUPFAM" id="SSF53335">
    <property type="entry name" value="S-adenosyl-L-methionine-dependent methyltransferases"/>
    <property type="match status" value="1"/>
</dbReference>
<evidence type="ECO:0000259" key="4">
    <source>
        <dbReference type="Pfam" id="PF08241"/>
    </source>
</evidence>
<dbReference type="Proteomes" id="UP000031523">
    <property type="component" value="Chromosome"/>
</dbReference>
<dbReference type="EMBL" id="CP010519">
    <property type="protein sequence ID" value="AJE87341.1"/>
    <property type="molecule type" value="Genomic_DNA"/>
</dbReference>
<reference evidence="5 6" key="1">
    <citation type="submission" date="2015-01" db="EMBL/GenBank/DDBJ databases">
        <title>Enhanced salinomycin production by adjusting the supply of polyketide extender units in Streptomyce albus DSM 41398.</title>
        <authorList>
            <person name="Lu C."/>
        </authorList>
    </citation>
    <scope>NUCLEOTIDE SEQUENCE [LARGE SCALE GENOMIC DNA]</scope>
    <source>
        <strain evidence="6">ATCC 21838 / DSM 41398 / FERM P-419 / JCM 4703 / NBRC 107858</strain>
    </source>
</reference>
<accession>A0A0B5F937</accession>
<dbReference type="PANTHER" id="PTHR43464:SF19">
    <property type="entry name" value="UBIQUINONE BIOSYNTHESIS O-METHYLTRANSFERASE, MITOCHONDRIAL"/>
    <property type="match status" value="1"/>
</dbReference>
<dbReference type="GO" id="GO:0008757">
    <property type="term" value="F:S-adenosylmethionine-dependent methyltransferase activity"/>
    <property type="evidence" value="ECO:0007669"/>
    <property type="project" value="InterPro"/>
</dbReference>
<dbReference type="Pfam" id="PF08241">
    <property type="entry name" value="Methyltransf_11"/>
    <property type="match status" value="1"/>
</dbReference>
<keyword evidence="1 5" id="KW-0489">Methyltransferase</keyword>
<keyword evidence="2 5" id="KW-0808">Transferase</keyword>
<sequence length="269" mass="28866">MPVNEVQPSQDYAALRRDPEYGQLNQRLLEFLALGGPRRLLDIGCGDGAVSEVLLDRDPGLALTGVDPEPGLLAEARARLEGRAEFHVGDAASVERLFPPASFDSVVMANCVHLVEELPAALGAIHRVLEPGGRLVFNSAFYAGAELPAELPVYAELIGAARRAARARGLVLDRSAPAKTPGMRRSAEDYWEALAARGFTGITHAEESFTFSGGFLAALCGTPMFASAALPGIDRNLAAELLRESLRKQQQKAPVTVTRRCLYFSAVRA</sequence>
<dbReference type="CDD" id="cd02440">
    <property type="entry name" value="AdoMet_MTases"/>
    <property type="match status" value="1"/>
</dbReference>
<evidence type="ECO:0000256" key="3">
    <source>
        <dbReference type="ARBA" id="ARBA00022691"/>
    </source>
</evidence>
<dbReference type="PANTHER" id="PTHR43464">
    <property type="entry name" value="METHYLTRANSFERASE"/>
    <property type="match status" value="1"/>
</dbReference>
<protein>
    <submittedName>
        <fullName evidence="5">Putative SAM-dependent methyltransferase</fullName>
    </submittedName>
</protein>
<proteinExistence type="predicted"/>
<organism evidence="5 6">
    <name type="scientific">Streptomyces albus (strain ATCC 21838 / DSM 41398 / FERM P-419 / JCM 4703 / NBRC 107858)</name>
    <dbReference type="NCBI Taxonomy" id="1081613"/>
    <lineage>
        <taxon>Bacteria</taxon>
        <taxon>Bacillati</taxon>
        <taxon>Actinomycetota</taxon>
        <taxon>Actinomycetes</taxon>
        <taxon>Kitasatosporales</taxon>
        <taxon>Streptomycetaceae</taxon>
        <taxon>Streptomyces</taxon>
    </lineage>
</organism>
<dbReference type="AlphaFoldDB" id="A0A0B5F937"/>
<name>A0A0B5F937_STRA4</name>
<evidence type="ECO:0000256" key="2">
    <source>
        <dbReference type="ARBA" id="ARBA00022679"/>
    </source>
</evidence>
<dbReference type="InterPro" id="IPR029063">
    <property type="entry name" value="SAM-dependent_MTases_sf"/>
</dbReference>
<evidence type="ECO:0000256" key="1">
    <source>
        <dbReference type="ARBA" id="ARBA00022603"/>
    </source>
</evidence>
<dbReference type="Gene3D" id="3.40.50.150">
    <property type="entry name" value="Vaccinia Virus protein VP39"/>
    <property type="match status" value="1"/>
</dbReference>
<keyword evidence="6" id="KW-1185">Reference proteome</keyword>